<dbReference type="PROSITE" id="PS51257">
    <property type="entry name" value="PROKAR_LIPOPROTEIN"/>
    <property type="match status" value="1"/>
</dbReference>
<evidence type="ECO:0008006" key="3">
    <source>
        <dbReference type="Google" id="ProtNLM"/>
    </source>
</evidence>
<gene>
    <name evidence="1" type="ORF">BREV_BREV_03199</name>
</gene>
<accession>A0A7Z9C3U1</accession>
<dbReference type="RefSeq" id="WP_196066425.1">
    <property type="nucleotide sequence ID" value="NZ_UXHF01000106.1"/>
</dbReference>
<name>A0A7Z9C3U1_9CAUL</name>
<organism evidence="1 2">
    <name type="scientific">Brevundimonas mediterranea</name>
    <dbReference type="NCBI Taxonomy" id="74329"/>
    <lineage>
        <taxon>Bacteria</taxon>
        <taxon>Pseudomonadati</taxon>
        <taxon>Pseudomonadota</taxon>
        <taxon>Alphaproteobacteria</taxon>
        <taxon>Caulobacterales</taxon>
        <taxon>Caulobacteraceae</taxon>
        <taxon>Brevundimonas</taxon>
    </lineage>
</organism>
<evidence type="ECO:0000313" key="2">
    <source>
        <dbReference type="Proteomes" id="UP000289220"/>
    </source>
</evidence>
<proteinExistence type="predicted"/>
<dbReference type="EMBL" id="UXHF01000106">
    <property type="protein sequence ID" value="VDC48601.1"/>
    <property type="molecule type" value="Genomic_DNA"/>
</dbReference>
<sequence>MSERAHKGFGPTVLAMVLALAACAPNSESVSEAAGRPEDAPTPPVPPPASIAATTDVTGQWDVVSFEGYRPRRLSGTGRAAYADFGRDGVALRIECNYTGRLGRVTDGRFIAEPAGDRVQTQIGCGPERGPREVRYFGFFDRNPSVEFVSVDRLRLRAGQDELILERPSVRRLSYLASMAELQGSWKMLEVSWFPPGGGAAGIGLSEVPTRIVIEGNRLRVRDCPEVDLTFQYTGEGQLRKSGGAALPAGRLDCPGLSDTADGPALPKASDAIRLLHANPLVEKAGDGALLLSNGEYALLISRLSA</sequence>
<dbReference type="AlphaFoldDB" id="A0A7Z9C3U1"/>
<dbReference type="Proteomes" id="UP000289220">
    <property type="component" value="Unassembled WGS sequence"/>
</dbReference>
<reference evidence="1 2" key="1">
    <citation type="submission" date="2018-11" db="EMBL/GenBank/DDBJ databases">
        <authorList>
            <person name="Peiro R."/>
            <person name="Begona"/>
            <person name="Cbmso G."/>
            <person name="Lopez M."/>
            <person name="Gonzalez S."/>
            <person name="Sacristan E."/>
            <person name="Castillo E."/>
        </authorList>
    </citation>
    <scope>NUCLEOTIDE SEQUENCE [LARGE SCALE GENOMIC DNA]</scope>
    <source>
        <strain evidence="1">Brev_genome</strain>
    </source>
</reference>
<evidence type="ECO:0000313" key="1">
    <source>
        <dbReference type="EMBL" id="VDC48601.1"/>
    </source>
</evidence>
<comment type="caution">
    <text evidence="1">The sequence shown here is derived from an EMBL/GenBank/DDBJ whole genome shotgun (WGS) entry which is preliminary data.</text>
</comment>
<keyword evidence="2" id="KW-1185">Reference proteome</keyword>
<protein>
    <recommendedName>
        <fullName evidence="3">META domain-containing protein</fullName>
    </recommendedName>
</protein>